<dbReference type="GO" id="GO:0005737">
    <property type="term" value="C:cytoplasm"/>
    <property type="evidence" value="ECO:0007669"/>
    <property type="project" value="TreeGrafter"/>
</dbReference>
<keyword evidence="3 4" id="KW-0408">Iron</keyword>
<comment type="similarity">
    <text evidence="4">Belongs to the cytochrome b5 family.</text>
</comment>
<accession>A0A2G5I832</accession>
<dbReference type="PANTHER" id="PTHR46237">
    <property type="entry name" value="CYTOCHROME B5 REDUCTASE 4 FAMILY MEMBER"/>
    <property type="match status" value="1"/>
</dbReference>
<evidence type="ECO:0000313" key="11">
    <source>
        <dbReference type="Proteomes" id="UP001302367"/>
    </source>
</evidence>
<organism evidence="8 10">
    <name type="scientific">Cercospora beticola</name>
    <name type="common">Sugarbeet leaf spot fungus</name>
    <dbReference type="NCBI Taxonomy" id="122368"/>
    <lineage>
        <taxon>Eukaryota</taxon>
        <taxon>Fungi</taxon>
        <taxon>Dikarya</taxon>
        <taxon>Ascomycota</taxon>
        <taxon>Pezizomycotina</taxon>
        <taxon>Dothideomycetes</taxon>
        <taxon>Dothideomycetidae</taxon>
        <taxon>Mycosphaerellales</taxon>
        <taxon>Mycosphaerellaceae</taxon>
        <taxon>Cercospora</taxon>
    </lineage>
</organism>
<evidence type="ECO:0000313" key="9">
    <source>
        <dbReference type="EMBL" id="WPA96180.1"/>
    </source>
</evidence>
<dbReference type="InterPro" id="IPR051872">
    <property type="entry name" value="Cytochrome_b5/Flavoprotein_Rdt"/>
</dbReference>
<evidence type="ECO:0000256" key="6">
    <source>
        <dbReference type="SAM" id="SignalP"/>
    </source>
</evidence>
<dbReference type="EMBL" id="LKMD01000100">
    <property type="protein sequence ID" value="PIB00930.1"/>
    <property type="molecule type" value="Genomic_DNA"/>
</dbReference>
<dbReference type="GO" id="GO:0046872">
    <property type="term" value="F:metal ion binding"/>
    <property type="evidence" value="ECO:0007669"/>
    <property type="project" value="UniProtKB-UniRule"/>
</dbReference>
<sequence length="309" mass="32603">MGALSLILLLLTVATLAYQYPHMLKNFLPAWLAAPDANGGGATGSSAQNRVDDELSEGDATPKAKSQASADDVPTFTLNEETEDNALSEHEPVAPSFPAINSAQRASSMPPPPLPVQTAKPVANGGSSLMPPPSRPTHGLRPSAAAGLRVPSTGPLPNRGPPTGSQQRVSSGLTANGTAKSTPNPRNKVLLKPGHSPMDWAALTKQGNISGVSTFQRVTPSQLKTMTGRKGKPAWSSWQGKVYNITPYLPFHPGGEAELMKAAGRDGTKLFMDVHPWVNWENMLGTCLVGILVPENYGQEEGSSLEDMD</sequence>
<name>A0A2G5I832_CERBT</name>
<proteinExistence type="inferred from homology"/>
<protein>
    <submittedName>
        <fullName evidence="8">Cytochrome b5 reductase 4</fullName>
    </submittedName>
</protein>
<dbReference type="PROSITE" id="PS00191">
    <property type="entry name" value="CYTOCHROME_B5_1"/>
    <property type="match status" value="1"/>
</dbReference>
<gene>
    <name evidence="8" type="ORF">CB0940_00752</name>
    <name evidence="9" type="ORF">RHO25_000786</name>
</gene>
<dbReference type="Gene3D" id="3.10.120.10">
    <property type="entry name" value="Cytochrome b5-like heme/steroid binding domain"/>
    <property type="match status" value="1"/>
</dbReference>
<evidence type="ECO:0000256" key="3">
    <source>
        <dbReference type="ARBA" id="ARBA00023004"/>
    </source>
</evidence>
<dbReference type="PANTHER" id="PTHR46237:SF1">
    <property type="entry name" value="CYTOCHROME B5 REDUCTASE 4"/>
    <property type="match status" value="1"/>
</dbReference>
<dbReference type="PROSITE" id="PS50255">
    <property type="entry name" value="CYTOCHROME_B5_2"/>
    <property type="match status" value="1"/>
</dbReference>
<evidence type="ECO:0000256" key="4">
    <source>
        <dbReference type="RuleBase" id="RU362121"/>
    </source>
</evidence>
<reference evidence="8 10" key="1">
    <citation type="submission" date="2015-10" db="EMBL/GenBank/DDBJ databases">
        <title>The cercosporin biosynthetic gene cluster was horizontally transferred to several fungal lineages and shown to be expanded in Cercospora beticola based on microsynteny with recipient genomes.</title>
        <authorList>
            <person name="De Jonge R."/>
            <person name="Ebert M.K."/>
            <person name="Suttle J.C."/>
            <person name="Jurick Ii W.M."/>
            <person name="Secor G.A."/>
            <person name="Thomma B.P."/>
            <person name="Van De Peer Y."/>
            <person name="Bolton M.D."/>
        </authorList>
    </citation>
    <scope>NUCLEOTIDE SEQUENCE [LARGE SCALE GENOMIC DNA]</scope>
    <source>
        <strain evidence="8 10">09-40</strain>
    </source>
</reference>
<feature type="region of interest" description="Disordered" evidence="5">
    <location>
        <begin position="39"/>
        <end position="75"/>
    </location>
</feature>
<dbReference type="InterPro" id="IPR036400">
    <property type="entry name" value="Cyt_B5-like_heme/steroid_sf"/>
</dbReference>
<dbReference type="InterPro" id="IPR001199">
    <property type="entry name" value="Cyt_B5-like_heme/steroid-bd"/>
</dbReference>
<dbReference type="EMBL" id="CP134184">
    <property type="protein sequence ID" value="WPA96180.1"/>
    <property type="molecule type" value="Genomic_DNA"/>
</dbReference>
<keyword evidence="1 4" id="KW-0349">Heme</keyword>
<dbReference type="GO" id="GO:0020037">
    <property type="term" value="F:heme binding"/>
    <property type="evidence" value="ECO:0007669"/>
    <property type="project" value="UniProtKB-UniRule"/>
</dbReference>
<feature type="domain" description="Cytochrome b5 heme-binding" evidence="7">
    <location>
        <begin position="215"/>
        <end position="293"/>
    </location>
</feature>
<feature type="region of interest" description="Disordered" evidence="5">
    <location>
        <begin position="102"/>
        <end position="194"/>
    </location>
</feature>
<feature type="signal peptide" evidence="6">
    <location>
        <begin position="1"/>
        <end position="17"/>
    </location>
</feature>
<dbReference type="OrthoDB" id="432299at2759"/>
<keyword evidence="11" id="KW-1185">Reference proteome</keyword>
<dbReference type="Proteomes" id="UP001302367">
    <property type="component" value="Chromosome 1"/>
</dbReference>
<dbReference type="GO" id="GO:0004128">
    <property type="term" value="F:cytochrome-b5 reductase activity, acting on NAD(P)H"/>
    <property type="evidence" value="ECO:0007669"/>
    <property type="project" value="TreeGrafter"/>
</dbReference>
<evidence type="ECO:0000313" key="10">
    <source>
        <dbReference type="Proteomes" id="UP000230605"/>
    </source>
</evidence>
<reference evidence="9 11" key="2">
    <citation type="submission" date="2023-09" db="EMBL/GenBank/DDBJ databases">
        <title>Complete-Gapless Cercospora beticola genome.</title>
        <authorList>
            <person name="Wyatt N.A."/>
            <person name="Spanner R.E."/>
            <person name="Bolton M.D."/>
        </authorList>
    </citation>
    <scope>NUCLEOTIDE SEQUENCE [LARGE SCALE GENOMIC DNA]</scope>
    <source>
        <strain evidence="9">Cb09-40</strain>
    </source>
</reference>
<feature type="chain" id="PRO_5013734252" evidence="6">
    <location>
        <begin position="18"/>
        <end position="309"/>
    </location>
</feature>
<dbReference type="FunFam" id="3.10.120.10:FF:000001">
    <property type="entry name" value="Cytochrome b5 reductase 4"/>
    <property type="match status" value="1"/>
</dbReference>
<dbReference type="Pfam" id="PF00173">
    <property type="entry name" value="Cyt-b5"/>
    <property type="match status" value="1"/>
</dbReference>
<feature type="compositionally biased region" description="Polar residues" evidence="5">
    <location>
        <begin position="163"/>
        <end position="185"/>
    </location>
</feature>
<evidence type="ECO:0000256" key="5">
    <source>
        <dbReference type="SAM" id="MobiDB-lite"/>
    </source>
</evidence>
<keyword evidence="6" id="KW-0732">Signal</keyword>
<dbReference type="AlphaFoldDB" id="A0A2G5I832"/>
<dbReference type="SMART" id="SM01117">
    <property type="entry name" value="Cyt-b5"/>
    <property type="match status" value="1"/>
</dbReference>
<evidence type="ECO:0000256" key="1">
    <source>
        <dbReference type="ARBA" id="ARBA00022617"/>
    </source>
</evidence>
<dbReference type="InterPro" id="IPR018506">
    <property type="entry name" value="Cyt_B5_heme-BS"/>
</dbReference>
<dbReference type="SUPFAM" id="SSF55856">
    <property type="entry name" value="Cytochrome b5-like heme/steroid binding domain"/>
    <property type="match status" value="1"/>
</dbReference>
<dbReference type="Proteomes" id="UP000230605">
    <property type="component" value="Chromosome 1"/>
</dbReference>
<evidence type="ECO:0000313" key="8">
    <source>
        <dbReference type="EMBL" id="PIB00930.1"/>
    </source>
</evidence>
<evidence type="ECO:0000259" key="7">
    <source>
        <dbReference type="PROSITE" id="PS50255"/>
    </source>
</evidence>
<keyword evidence="2 4" id="KW-0479">Metal-binding</keyword>
<evidence type="ECO:0000256" key="2">
    <source>
        <dbReference type="ARBA" id="ARBA00022723"/>
    </source>
</evidence>